<reference evidence="1" key="1">
    <citation type="submission" date="2023-11" db="EMBL/GenBank/DDBJ databases">
        <authorList>
            <person name="Alioto T."/>
            <person name="Alioto T."/>
            <person name="Gomez Garrido J."/>
        </authorList>
    </citation>
    <scope>NUCLEOTIDE SEQUENCE</scope>
</reference>
<keyword evidence="1" id="KW-0456">Lyase</keyword>
<dbReference type="Proteomes" id="UP001296104">
    <property type="component" value="Unassembled WGS sequence"/>
</dbReference>
<dbReference type="AlphaFoldDB" id="A0AAI9E9A0"/>
<organism evidence="1 2">
    <name type="scientific">Lecanosticta acicola</name>
    <dbReference type="NCBI Taxonomy" id="111012"/>
    <lineage>
        <taxon>Eukaryota</taxon>
        <taxon>Fungi</taxon>
        <taxon>Dikarya</taxon>
        <taxon>Ascomycota</taxon>
        <taxon>Pezizomycotina</taxon>
        <taxon>Dothideomycetes</taxon>
        <taxon>Dothideomycetidae</taxon>
        <taxon>Mycosphaerellales</taxon>
        <taxon>Mycosphaerellaceae</taxon>
        <taxon>Lecanosticta</taxon>
    </lineage>
</organism>
<dbReference type="SUPFAM" id="SSF56752">
    <property type="entry name" value="D-aminoacid aminotransferase-like PLP-dependent enzymes"/>
    <property type="match status" value="1"/>
</dbReference>
<name>A0AAI9E9A0_9PEZI</name>
<evidence type="ECO:0000313" key="1">
    <source>
        <dbReference type="EMBL" id="CAK3945034.1"/>
    </source>
</evidence>
<protein>
    <submittedName>
        <fullName evidence="1">Aminodeoxychorismate lyase-like</fullName>
    </submittedName>
</protein>
<dbReference type="GO" id="GO:0016829">
    <property type="term" value="F:lyase activity"/>
    <property type="evidence" value="ECO:0007669"/>
    <property type="project" value="UniProtKB-KW"/>
</dbReference>
<proteinExistence type="predicted"/>
<dbReference type="Gene3D" id="3.20.10.10">
    <property type="entry name" value="D-amino Acid Aminotransferase, subunit A, domain 2"/>
    <property type="match status" value="1"/>
</dbReference>
<accession>A0AAI9E9A0</accession>
<dbReference type="EMBL" id="CAVMBE010000015">
    <property type="protein sequence ID" value="CAK3945034.1"/>
    <property type="molecule type" value="Genomic_DNA"/>
</dbReference>
<dbReference type="InterPro" id="IPR001544">
    <property type="entry name" value="Aminotrans_IV"/>
</dbReference>
<dbReference type="InterPro" id="IPR043132">
    <property type="entry name" value="BCAT-like_C"/>
</dbReference>
<evidence type="ECO:0000313" key="2">
    <source>
        <dbReference type="Proteomes" id="UP001296104"/>
    </source>
</evidence>
<comment type="caution">
    <text evidence="1">The sequence shown here is derived from an EMBL/GenBank/DDBJ whole genome shotgun (WGS) entry which is preliminary data.</text>
</comment>
<gene>
    <name evidence="1" type="ORF">LECACI_7A003170</name>
</gene>
<keyword evidence="2" id="KW-1185">Reference proteome</keyword>
<dbReference type="InterPro" id="IPR036038">
    <property type="entry name" value="Aminotransferase-like"/>
</dbReference>
<dbReference type="Pfam" id="PF01063">
    <property type="entry name" value="Aminotran_4"/>
    <property type="match status" value="1"/>
</dbReference>
<sequence>MSGHFGSPGSANNQTESTEPFVYTSIRYDKRLVDSEKNTAASCNKPCPFYMLEHHWTRLQIAKWSTFFFADDRPRPNSGGPSMLFQVLMNAVKQWHDSHPGESPVSLRIKFRQYVGGRMSTEIYHPIKTIPMWSLFPATFDLPPEQRKDTEWTIVLDTEPTEPGESTMFKTNDRATYGRARAAADIMTFAVPKEVLLYTHEKHILDGSICTPYFYRRGRWVTPSSVAGGLQGTTRRWALENKLCVEDVVPIDTMVDGEIVWLSNAVRGYFWAVFHSREPPKGESDEKTVPRIHRERFM</sequence>